<dbReference type="EMBL" id="CP046956">
    <property type="protein sequence ID" value="QTN00866.1"/>
    <property type="molecule type" value="Genomic_DNA"/>
</dbReference>
<sequence length="80" mass="9234">MNEKNVVSIGGVIETADGYNLHIKGYDAAQQREFNDLFTYDGFLVRGRHIDPRQDPLSAECRLEIKQKIMEVIHEKDTQQ</sequence>
<protein>
    <submittedName>
        <fullName evidence="1">Uncharacterized protein</fullName>
    </submittedName>
</protein>
<gene>
    <name evidence="1" type="ORF">ERJ70_17185</name>
</gene>
<reference evidence="1 2" key="1">
    <citation type="submission" date="2019-12" db="EMBL/GenBank/DDBJ databases">
        <title>The whole genome sequencing of a strain isolated from a Mars analog, Dalangtan Playa.</title>
        <authorList>
            <person name="Huang T."/>
        </authorList>
    </citation>
    <scope>NUCLEOTIDE SEQUENCE [LARGE SCALE GENOMIC DNA]</scope>
    <source>
        <strain evidence="1 2">DP4-553-S</strain>
    </source>
</reference>
<evidence type="ECO:0000313" key="1">
    <source>
        <dbReference type="EMBL" id="QTN00866.1"/>
    </source>
</evidence>
<organism evidence="1 2">
    <name type="scientific">Sediminibacillus dalangtanensis</name>
    <dbReference type="NCBI Taxonomy" id="2729421"/>
    <lineage>
        <taxon>Bacteria</taxon>
        <taxon>Bacillati</taxon>
        <taxon>Bacillota</taxon>
        <taxon>Bacilli</taxon>
        <taxon>Bacillales</taxon>
        <taxon>Bacillaceae</taxon>
        <taxon>Sediminibacillus</taxon>
    </lineage>
</organism>
<keyword evidence="2" id="KW-1185">Reference proteome</keyword>
<evidence type="ECO:0000313" key="2">
    <source>
        <dbReference type="Proteomes" id="UP000665043"/>
    </source>
</evidence>
<proteinExistence type="predicted"/>
<dbReference type="RefSeq" id="WP_209365994.1">
    <property type="nucleotide sequence ID" value="NZ_CP046956.1"/>
</dbReference>
<name>A0ABX7VYS5_9BACI</name>
<dbReference type="Proteomes" id="UP000665043">
    <property type="component" value="Chromosome"/>
</dbReference>
<accession>A0ABX7VYS5</accession>